<dbReference type="InterPro" id="IPR029032">
    <property type="entry name" value="AhpD-like"/>
</dbReference>
<dbReference type="PANTHER" id="PTHR33930">
    <property type="entry name" value="ALKYL HYDROPEROXIDE REDUCTASE AHPD"/>
    <property type="match status" value="1"/>
</dbReference>
<feature type="domain" description="Carboxymuconolactone decarboxylase-like" evidence="1">
    <location>
        <begin position="143"/>
        <end position="207"/>
    </location>
</feature>
<dbReference type="Proteomes" id="UP001205890">
    <property type="component" value="Unassembled WGS sequence"/>
</dbReference>
<dbReference type="SUPFAM" id="SSF69118">
    <property type="entry name" value="AhpD-like"/>
    <property type="match status" value="1"/>
</dbReference>
<dbReference type="EMBL" id="JANCLU010000016">
    <property type="protein sequence ID" value="MCP8939995.1"/>
    <property type="molecule type" value="Genomic_DNA"/>
</dbReference>
<dbReference type="PANTHER" id="PTHR33930:SF2">
    <property type="entry name" value="BLR3452 PROTEIN"/>
    <property type="match status" value="1"/>
</dbReference>
<reference evidence="2 3" key="1">
    <citation type="submission" date="2022-07" db="EMBL/GenBank/DDBJ databases">
        <authorList>
            <person name="Li W.-J."/>
            <person name="Deng Q.-Q."/>
        </authorList>
    </citation>
    <scope>NUCLEOTIDE SEQUENCE [LARGE SCALE GENOMIC DNA]</scope>
    <source>
        <strain evidence="2 3">SYSU M60028</strain>
    </source>
</reference>
<evidence type="ECO:0000313" key="2">
    <source>
        <dbReference type="EMBL" id="MCP8939995.1"/>
    </source>
</evidence>
<protein>
    <recommendedName>
        <fullName evidence="1">Carboxymuconolactone decarboxylase-like domain-containing protein</fullName>
    </recommendedName>
</protein>
<gene>
    <name evidence="2" type="ORF">NK718_15825</name>
</gene>
<dbReference type="InterPro" id="IPR003779">
    <property type="entry name" value="CMD-like"/>
</dbReference>
<keyword evidence="3" id="KW-1185">Reference proteome</keyword>
<organism evidence="2 3">
    <name type="scientific">Alsobacter ponti</name>
    <dbReference type="NCBI Taxonomy" id="2962936"/>
    <lineage>
        <taxon>Bacteria</taxon>
        <taxon>Pseudomonadati</taxon>
        <taxon>Pseudomonadota</taxon>
        <taxon>Alphaproteobacteria</taxon>
        <taxon>Hyphomicrobiales</taxon>
        <taxon>Alsobacteraceae</taxon>
        <taxon>Alsobacter</taxon>
    </lineage>
</organism>
<dbReference type="Pfam" id="PF02627">
    <property type="entry name" value="CMD"/>
    <property type="match status" value="1"/>
</dbReference>
<comment type="caution">
    <text evidence="2">The sequence shown here is derived from an EMBL/GenBank/DDBJ whole genome shotgun (WGS) entry which is preliminary data.</text>
</comment>
<sequence length="215" mass="23363">MGLSLGDMHAWARERLATVEDGAPLPSVDASLIEFALSISPFCLDLRRARDHGSTALAGGATPDQLHSVVTLVSGAGVHSVMEGSPLVQDLRGGATSGEDFDGERAELWARYIGDRPVWRAVEQSNPGFLKALVQQSPDGFRNFCESMRLPWKERRLSPRLIELICMALDGLPSHRYGPGFRLHLDNALVAGATKRQILETIELAAVERVVPGVE</sequence>
<dbReference type="Gene3D" id="1.20.1290.10">
    <property type="entry name" value="AhpD-like"/>
    <property type="match status" value="1"/>
</dbReference>
<dbReference type="RefSeq" id="WP_254744225.1">
    <property type="nucleotide sequence ID" value="NZ_JANCLU010000016.1"/>
</dbReference>
<proteinExistence type="predicted"/>
<evidence type="ECO:0000259" key="1">
    <source>
        <dbReference type="Pfam" id="PF02627"/>
    </source>
</evidence>
<accession>A0ABT1LH04</accession>
<evidence type="ECO:0000313" key="3">
    <source>
        <dbReference type="Proteomes" id="UP001205890"/>
    </source>
</evidence>
<name>A0ABT1LH04_9HYPH</name>